<keyword evidence="4 5" id="KW-0648">Protein biosynthesis</keyword>
<comment type="caution">
    <text evidence="7">The sequence shown here is derived from an EMBL/GenBank/DDBJ whole genome shotgun (WGS) entry which is preliminary data.</text>
</comment>
<evidence type="ECO:0000256" key="3">
    <source>
        <dbReference type="ARBA" id="ARBA00022884"/>
    </source>
</evidence>
<dbReference type="PANTHER" id="PTHR11960:SF66">
    <property type="entry name" value="EUKARYOTIC TRANSLATION INITIATION FACTOR 4E TYPE 3"/>
    <property type="match status" value="1"/>
</dbReference>
<dbReference type="InParanoid" id="A0A1X2H5Y5"/>
<accession>A0A1X2H5Y5</accession>
<keyword evidence="3 5" id="KW-0694">RNA-binding</keyword>
<feature type="region of interest" description="Disordered" evidence="6">
    <location>
        <begin position="394"/>
        <end position="434"/>
    </location>
</feature>
<dbReference type="GO" id="GO:0006417">
    <property type="term" value="P:regulation of translation"/>
    <property type="evidence" value="ECO:0007669"/>
    <property type="project" value="UniProtKB-KW"/>
</dbReference>
<dbReference type="Proteomes" id="UP000242180">
    <property type="component" value="Unassembled WGS sequence"/>
</dbReference>
<name>A0A1X2H5Y5_SYNRA</name>
<dbReference type="InterPro" id="IPR001040">
    <property type="entry name" value="TIF_eIF_4E"/>
</dbReference>
<dbReference type="STRING" id="13706.A0A1X2H5Y5"/>
<dbReference type="PANTHER" id="PTHR11960">
    <property type="entry name" value="EUKARYOTIC TRANSLATION INITIATION FACTOR 4E RELATED"/>
    <property type="match status" value="1"/>
</dbReference>
<evidence type="ECO:0000256" key="4">
    <source>
        <dbReference type="ARBA" id="ARBA00022917"/>
    </source>
</evidence>
<sequence>MTATEEDDAISSRPSHSKASPPTAADRAPLALSPAVSAFQFRPNHLTSTPASSSATATASATTTTTATIATTTTTTLTGTAGAHSKLKTLITTGKAEAHPGPDNARSSDPVLNLRRVVADNQVRAHQPSVSHVQPLHIKDGYVYKDEVIILDEEQKEQLLKVGEITLQSEWTFWYDRYVPKLSAAEYEANLQVISTVGTVQKFWSVYNNIDGPDRLGFRSNLHFMRKGIKPIWEDPQNEHGGSYNFKIPKIHSPLAWRDILVLLIGERVEEWLGDNVCGVSVSSRQQCDNYQIWTAHTYSNSTLDAQIRSKLIELLKPAEIQSFYYKVHKNHAAFQKDQYSNGQQQQQQQQLPRAHRWTDSTAHSSVLRGPLDMRQKITEQNIEKVVADIERLGLKQKEKRHTQQQQQQQQQQPEPQQLPQQHHHTSATTTSSP</sequence>
<evidence type="ECO:0000256" key="1">
    <source>
        <dbReference type="ARBA" id="ARBA00022540"/>
    </source>
</evidence>
<proteinExistence type="inferred from homology"/>
<evidence type="ECO:0000313" key="7">
    <source>
        <dbReference type="EMBL" id="ORY93797.1"/>
    </source>
</evidence>
<keyword evidence="8" id="KW-1185">Reference proteome</keyword>
<dbReference type="OrthoDB" id="17977at2759"/>
<protein>
    <submittedName>
        <fullName evidence="7">Translation initiation factor eIF 4e-like domain-containing protein</fullName>
    </submittedName>
</protein>
<dbReference type="GO" id="GO:0000340">
    <property type="term" value="F:RNA 7-methylguanosine cap binding"/>
    <property type="evidence" value="ECO:0007669"/>
    <property type="project" value="TreeGrafter"/>
</dbReference>
<dbReference type="InterPro" id="IPR023398">
    <property type="entry name" value="TIF_eIF4e-like"/>
</dbReference>
<evidence type="ECO:0000313" key="8">
    <source>
        <dbReference type="Proteomes" id="UP000242180"/>
    </source>
</evidence>
<keyword evidence="1 5" id="KW-0396">Initiation factor</keyword>
<dbReference type="Gene3D" id="3.30.760.10">
    <property type="entry name" value="RNA Cap, Translation Initiation Factor Eif4e"/>
    <property type="match status" value="1"/>
</dbReference>
<dbReference type="SUPFAM" id="SSF55418">
    <property type="entry name" value="eIF4e-like"/>
    <property type="match status" value="1"/>
</dbReference>
<feature type="region of interest" description="Disordered" evidence="6">
    <location>
        <begin position="1"/>
        <end position="27"/>
    </location>
</feature>
<feature type="compositionally biased region" description="Low complexity" evidence="6">
    <location>
        <begin position="404"/>
        <end position="434"/>
    </location>
</feature>
<dbReference type="GO" id="GO:0003743">
    <property type="term" value="F:translation initiation factor activity"/>
    <property type="evidence" value="ECO:0007669"/>
    <property type="project" value="UniProtKB-KW"/>
</dbReference>
<reference evidence="7 8" key="1">
    <citation type="submission" date="2016-07" db="EMBL/GenBank/DDBJ databases">
        <title>Pervasive Adenine N6-methylation of Active Genes in Fungi.</title>
        <authorList>
            <consortium name="DOE Joint Genome Institute"/>
            <person name="Mondo S.J."/>
            <person name="Dannebaum R.O."/>
            <person name="Kuo R.C."/>
            <person name="Labutti K."/>
            <person name="Haridas S."/>
            <person name="Kuo A."/>
            <person name="Salamov A."/>
            <person name="Ahrendt S.R."/>
            <person name="Lipzen A."/>
            <person name="Sullivan W."/>
            <person name="Andreopoulos W.B."/>
            <person name="Clum A."/>
            <person name="Lindquist E."/>
            <person name="Daum C."/>
            <person name="Ramamoorthy G.K."/>
            <person name="Gryganskyi A."/>
            <person name="Culley D."/>
            <person name="Magnuson J.K."/>
            <person name="James T.Y."/>
            <person name="O'Malley M.A."/>
            <person name="Stajich J.E."/>
            <person name="Spatafora J.W."/>
            <person name="Visel A."/>
            <person name="Grigoriev I.V."/>
        </authorList>
    </citation>
    <scope>NUCLEOTIDE SEQUENCE [LARGE SCALE GENOMIC DNA]</scope>
    <source>
        <strain evidence="7 8">NRRL 2496</strain>
    </source>
</reference>
<evidence type="ECO:0000256" key="5">
    <source>
        <dbReference type="RuleBase" id="RU004374"/>
    </source>
</evidence>
<evidence type="ECO:0000256" key="2">
    <source>
        <dbReference type="ARBA" id="ARBA00022845"/>
    </source>
</evidence>
<feature type="region of interest" description="Disordered" evidence="6">
    <location>
        <begin position="338"/>
        <end position="374"/>
    </location>
</feature>
<dbReference type="GO" id="GO:0016281">
    <property type="term" value="C:eukaryotic translation initiation factor 4F complex"/>
    <property type="evidence" value="ECO:0007669"/>
    <property type="project" value="TreeGrafter"/>
</dbReference>
<comment type="similarity">
    <text evidence="5">Belongs to the eukaryotic initiation factor 4E family.</text>
</comment>
<dbReference type="EMBL" id="MCGN01000008">
    <property type="protein sequence ID" value="ORY93797.1"/>
    <property type="molecule type" value="Genomic_DNA"/>
</dbReference>
<keyword evidence="2" id="KW-0810">Translation regulation</keyword>
<organism evidence="7 8">
    <name type="scientific">Syncephalastrum racemosum</name>
    <name type="common">Filamentous fungus</name>
    <dbReference type="NCBI Taxonomy" id="13706"/>
    <lineage>
        <taxon>Eukaryota</taxon>
        <taxon>Fungi</taxon>
        <taxon>Fungi incertae sedis</taxon>
        <taxon>Mucoromycota</taxon>
        <taxon>Mucoromycotina</taxon>
        <taxon>Mucoromycetes</taxon>
        <taxon>Mucorales</taxon>
        <taxon>Syncephalastraceae</taxon>
        <taxon>Syncephalastrum</taxon>
    </lineage>
</organism>
<dbReference type="Pfam" id="PF01652">
    <property type="entry name" value="IF4E"/>
    <property type="match status" value="1"/>
</dbReference>
<gene>
    <name evidence="7" type="ORF">BCR43DRAFT_495349</name>
</gene>
<dbReference type="AlphaFoldDB" id="A0A1X2H5Y5"/>
<evidence type="ECO:0000256" key="6">
    <source>
        <dbReference type="SAM" id="MobiDB-lite"/>
    </source>
</evidence>